<name>A0A1X1EVP9_PANCY</name>
<feature type="compositionally biased region" description="Polar residues" evidence="1">
    <location>
        <begin position="54"/>
        <end position="73"/>
    </location>
</feature>
<sequence length="73" mass="7615">MRRKAACSGAIYRAKKPRSGEEGGAGPGNAKGTARSPLLGRRTGELKLPVPVANETSSWRTKPPQNQQVSGAA</sequence>
<feature type="region of interest" description="Disordered" evidence="1">
    <location>
        <begin position="1"/>
        <end position="73"/>
    </location>
</feature>
<dbReference type="EMBL" id="MLJI01000001">
    <property type="protein sequence ID" value="ORM94068.1"/>
    <property type="molecule type" value="Genomic_DNA"/>
</dbReference>
<reference evidence="2 3" key="1">
    <citation type="journal article" date="2017" name="Antonie Van Leeuwenhoek">
        <title>Phylogenomic resolution of the bacterial genus Pantoea and its relationship with Erwinia and Tatumella.</title>
        <authorList>
            <person name="Palmer M."/>
            <person name="Steenkamp E.T."/>
            <person name="Coetzee M.P."/>
            <person name="Chan W.Y."/>
            <person name="van Zyl E."/>
            <person name="De Maayer P."/>
            <person name="Coutinho T.A."/>
            <person name="Blom J."/>
            <person name="Smits T.H."/>
            <person name="Duffy B."/>
            <person name="Venter S.N."/>
        </authorList>
    </citation>
    <scope>NUCLEOTIDE SEQUENCE [LARGE SCALE GENOMIC DNA]</scope>
    <source>
        <strain evidence="2 3">LMG 2657</strain>
    </source>
</reference>
<gene>
    <name evidence="2" type="ORF">HA50_12170</name>
</gene>
<evidence type="ECO:0000256" key="1">
    <source>
        <dbReference type="SAM" id="MobiDB-lite"/>
    </source>
</evidence>
<protein>
    <submittedName>
        <fullName evidence="2">Uncharacterized protein</fullName>
    </submittedName>
</protein>
<dbReference type="AlphaFoldDB" id="A0A1X1EVP9"/>
<organism evidence="2 3">
    <name type="scientific">Pantoea cypripedii</name>
    <name type="common">Pectobacterium cypripedii</name>
    <name type="synonym">Erwinia cypripedii</name>
    <dbReference type="NCBI Taxonomy" id="55209"/>
    <lineage>
        <taxon>Bacteria</taxon>
        <taxon>Pseudomonadati</taxon>
        <taxon>Pseudomonadota</taxon>
        <taxon>Gammaproteobacteria</taxon>
        <taxon>Enterobacterales</taxon>
        <taxon>Erwiniaceae</taxon>
        <taxon>Pantoea</taxon>
    </lineage>
</organism>
<dbReference type="Proteomes" id="UP000193749">
    <property type="component" value="Unassembled WGS sequence"/>
</dbReference>
<proteinExistence type="predicted"/>
<keyword evidence="3" id="KW-1185">Reference proteome</keyword>
<evidence type="ECO:0000313" key="3">
    <source>
        <dbReference type="Proteomes" id="UP000193749"/>
    </source>
</evidence>
<evidence type="ECO:0000313" key="2">
    <source>
        <dbReference type="EMBL" id="ORM94068.1"/>
    </source>
</evidence>
<accession>A0A1X1EVP9</accession>
<comment type="caution">
    <text evidence="2">The sequence shown here is derived from an EMBL/GenBank/DDBJ whole genome shotgun (WGS) entry which is preliminary data.</text>
</comment>